<name>A0A2Z5G971_9BACT</name>
<feature type="transmembrane region" description="Helical" evidence="1">
    <location>
        <begin position="346"/>
        <end position="365"/>
    </location>
</feature>
<feature type="transmembrane region" description="Helical" evidence="1">
    <location>
        <begin position="181"/>
        <end position="200"/>
    </location>
</feature>
<feature type="transmembrane region" description="Helical" evidence="1">
    <location>
        <begin position="97"/>
        <end position="121"/>
    </location>
</feature>
<dbReference type="GO" id="GO:0016747">
    <property type="term" value="F:acyltransferase activity, transferring groups other than amino-acyl groups"/>
    <property type="evidence" value="ECO:0007669"/>
    <property type="project" value="InterPro"/>
</dbReference>
<feature type="transmembrane region" description="Helical" evidence="1">
    <location>
        <begin position="52"/>
        <end position="76"/>
    </location>
</feature>
<protein>
    <recommendedName>
        <fullName evidence="2">Acyltransferase 3 domain-containing protein</fullName>
    </recommendedName>
</protein>
<feature type="domain" description="Acyltransferase 3" evidence="2">
    <location>
        <begin position="11"/>
        <end position="365"/>
    </location>
</feature>
<feature type="transmembrane region" description="Helical" evidence="1">
    <location>
        <begin position="141"/>
        <end position="161"/>
    </location>
</feature>
<organism evidence="3 4">
    <name type="scientific">Acidisarcina polymorpha</name>
    <dbReference type="NCBI Taxonomy" id="2211140"/>
    <lineage>
        <taxon>Bacteria</taxon>
        <taxon>Pseudomonadati</taxon>
        <taxon>Acidobacteriota</taxon>
        <taxon>Terriglobia</taxon>
        <taxon>Terriglobales</taxon>
        <taxon>Acidobacteriaceae</taxon>
        <taxon>Acidisarcina</taxon>
    </lineage>
</organism>
<keyword evidence="1" id="KW-0812">Transmembrane</keyword>
<feature type="transmembrane region" description="Helical" evidence="1">
    <location>
        <begin position="322"/>
        <end position="340"/>
    </location>
</feature>
<evidence type="ECO:0000313" key="3">
    <source>
        <dbReference type="EMBL" id="AXC15357.1"/>
    </source>
</evidence>
<sequence>MLQPMAQRDFYIDRLRSVMTALVILHHTAITYGGPGGWFWREIEPSGAPSSLLFTLFCATNQAYFMGFFFLLAGFFTPGSLDRKGYRRFIADRFLRLGLPLLAFILILGPATAAIVTWAQGHGFWPTIVYLFRHRRVINGPLWFAEALLIFSLAYCGWRLAAGPSSSGKQRVPKPVPGSRWWLASALATAIAALAIRRFVPVGVNIFGLQLGYFAGYIFLFAVGIAAWRQDWLKQLSWKDVRPWVVAAILAWPCLPIGIVIAQSVNGRGNSNFSGGFSWTAILYAFWEPFVAWGLIAAWLLVFRERMNRPSPFWNWLNRRAYAVYIIHPPILVGIALLLHRWAAPALLKFGVVGALACAACWLFSDPLVRLPGVREIV</sequence>
<reference evidence="3 4" key="1">
    <citation type="journal article" date="2018" name="Front. Microbiol.">
        <title>Hydrolytic Capabilities as a Key to Environmental Success: Chitinolytic and Cellulolytic Acidobacteria From Acidic Sub-arctic Soils and Boreal Peatlands.</title>
        <authorList>
            <person name="Belova S.E."/>
            <person name="Ravin N.V."/>
            <person name="Pankratov T.A."/>
            <person name="Rakitin A.L."/>
            <person name="Ivanova A.A."/>
            <person name="Beletsky A.V."/>
            <person name="Mardanov A.V."/>
            <person name="Sinninghe Damste J.S."/>
            <person name="Dedysh S.N."/>
        </authorList>
    </citation>
    <scope>NUCLEOTIDE SEQUENCE [LARGE SCALE GENOMIC DNA]</scope>
    <source>
        <strain evidence="3 4">SBC82</strain>
    </source>
</reference>
<keyword evidence="1" id="KW-0472">Membrane</keyword>
<feature type="transmembrane region" description="Helical" evidence="1">
    <location>
        <begin position="281"/>
        <end position="302"/>
    </location>
</feature>
<dbReference type="PANTHER" id="PTHR36927">
    <property type="entry name" value="BLR4337 PROTEIN"/>
    <property type="match status" value="1"/>
</dbReference>
<dbReference type="AlphaFoldDB" id="A0A2Z5G971"/>
<dbReference type="Pfam" id="PF01757">
    <property type="entry name" value="Acyl_transf_3"/>
    <property type="match status" value="1"/>
</dbReference>
<dbReference type="EMBL" id="CP030840">
    <property type="protein sequence ID" value="AXC15357.1"/>
    <property type="molecule type" value="Genomic_DNA"/>
</dbReference>
<feature type="transmembrane region" description="Helical" evidence="1">
    <location>
        <begin position="21"/>
        <end position="40"/>
    </location>
</feature>
<dbReference type="InterPro" id="IPR002656">
    <property type="entry name" value="Acyl_transf_3_dom"/>
</dbReference>
<keyword evidence="1" id="KW-1133">Transmembrane helix</keyword>
<evidence type="ECO:0000313" key="4">
    <source>
        <dbReference type="Proteomes" id="UP000253606"/>
    </source>
</evidence>
<evidence type="ECO:0000259" key="2">
    <source>
        <dbReference type="Pfam" id="PF01757"/>
    </source>
</evidence>
<proteinExistence type="predicted"/>
<accession>A0A2Z5G971</accession>
<evidence type="ECO:0000256" key="1">
    <source>
        <dbReference type="SAM" id="Phobius"/>
    </source>
</evidence>
<gene>
    <name evidence="3" type="ORF">ACPOL_6113</name>
</gene>
<dbReference type="KEGG" id="abas:ACPOL_6113"/>
<feature type="transmembrane region" description="Helical" evidence="1">
    <location>
        <begin position="206"/>
        <end position="229"/>
    </location>
</feature>
<dbReference type="InterPro" id="IPR050623">
    <property type="entry name" value="Glucan_succinyl_AcylTrfase"/>
</dbReference>
<dbReference type="Proteomes" id="UP000253606">
    <property type="component" value="Chromosome"/>
</dbReference>
<dbReference type="PANTHER" id="PTHR36927:SF4">
    <property type="entry name" value="BLR5718 PROTEIN"/>
    <property type="match status" value="1"/>
</dbReference>
<feature type="transmembrane region" description="Helical" evidence="1">
    <location>
        <begin position="241"/>
        <end position="261"/>
    </location>
</feature>
<keyword evidence="4" id="KW-1185">Reference proteome</keyword>